<feature type="domain" description="Fungal lipase-type" evidence="1">
    <location>
        <begin position="77"/>
        <end position="207"/>
    </location>
</feature>
<evidence type="ECO:0000259" key="1">
    <source>
        <dbReference type="Pfam" id="PF01764"/>
    </source>
</evidence>
<dbReference type="STRING" id="1856405.BFC17_14655"/>
<accession>A0A1E8FFT8</accession>
<dbReference type="CDD" id="cd00519">
    <property type="entry name" value="Lipase_3"/>
    <property type="match status" value="1"/>
</dbReference>
<dbReference type="SUPFAM" id="SSF53474">
    <property type="entry name" value="alpha/beta-Hydrolases"/>
    <property type="match status" value="1"/>
</dbReference>
<reference evidence="2 3" key="1">
    <citation type="submission" date="2016-09" db="EMBL/GenBank/DDBJ databases">
        <title>Alteromonas lipolytica, a new species isolated from sea water.</title>
        <authorList>
            <person name="Wu Y.-H."/>
            <person name="Cheng H."/>
            <person name="Xu X.-W."/>
        </authorList>
    </citation>
    <scope>NUCLEOTIDE SEQUENCE [LARGE SCALE GENOMIC DNA]</scope>
    <source>
        <strain evidence="2 3">JW12</strain>
    </source>
</reference>
<gene>
    <name evidence="2" type="ORF">BFC17_14655</name>
</gene>
<comment type="caution">
    <text evidence="2">The sequence shown here is derived from an EMBL/GenBank/DDBJ whole genome shotgun (WGS) entry which is preliminary data.</text>
</comment>
<dbReference type="Gene3D" id="3.40.50.1820">
    <property type="entry name" value="alpha/beta hydrolase"/>
    <property type="match status" value="1"/>
</dbReference>
<name>A0A1E8FFT8_9ALTE</name>
<proteinExistence type="predicted"/>
<sequence>MTTYAHLYPSLEGTENYSKKNALALALLAKLAYEKSTVGRKVARQQWGFKHYQYFTVKKGSDVDTQAILCANDTDVVIAFRGTAEMKNDWLTNLQAVREAGPLRKTLAHEGFQDALFPAVIRIVNAIDSRLTNSKRLWITGHSLGGALASLFAAMLIENKYNVYGLYTYASPRPGDATFADNLNAAIKGPHFRIVNESDVVPHVPPEPFFSHPGSRKILKEQRVVDDNRSWFKERIKALKDFVERVGDTFDVIDNHSLWGGGKSYIERLLKDYERD</sequence>
<keyword evidence="3" id="KW-1185">Reference proteome</keyword>
<dbReference type="OrthoDB" id="5522031at2"/>
<dbReference type="GO" id="GO:0006629">
    <property type="term" value="P:lipid metabolic process"/>
    <property type="evidence" value="ECO:0007669"/>
    <property type="project" value="InterPro"/>
</dbReference>
<dbReference type="PANTHER" id="PTHR45856:SF24">
    <property type="entry name" value="FUNGAL LIPASE-LIKE DOMAIN-CONTAINING PROTEIN"/>
    <property type="match status" value="1"/>
</dbReference>
<dbReference type="RefSeq" id="WP_070175730.1">
    <property type="nucleotide sequence ID" value="NZ_BMJR01000001.1"/>
</dbReference>
<dbReference type="Proteomes" id="UP000176037">
    <property type="component" value="Unassembled WGS sequence"/>
</dbReference>
<dbReference type="InterPro" id="IPR002921">
    <property type="entry name" value="Fungal_lipase-type"/>
</dbReference>
<evidence type="ECO:0000313" key="3">
    <source>
        <dbReference type="Proteomes" id="UP000176037"/>
    </source>
</evidence>
<dbReference type="InterPro" id="IPR029058">
    <property type="entry name" value="AB_hydrolase_fold"/>
</dbReference>
<evidence type="ECO:0000313" key="2">
    <source>
        <dbReference type="EMBL" id="OFI34812.1"/>
    </source>
</evidence>
<protein>
    <recommendedName>
        <fullName evidence="1">Fungal lipase-type domain-containing protein</fullName>
    </recommendedName>
</protein>
<dbReference type="EMBL" id="MJIC01000010">
    <property type="protein sequence ID" value="OFI34812.1"/>
    <property type="molecule type" value="Genomic_DNA"/>
</dbReference>
<organism evidence="2 3">
    <name type="scientific">Alteromonas lipolytica</name>
    <dbReference type="NCBI Taxonomy" id="1856405"/>
    <lineage>
        <taxon>Bacteria</taxon>
        <taxon>Pseudomonadati</taxon>
        <taxon>Pseudomonadota</taxon>
        <taxon>Gammaproteobacteria</taxon>
        <taxon>Alteromonadales</taxon>
        <taxon>Alteromonadaceae</taxon>
        <taxon>Alteromonas/Salinimonas group</taxon>
        <taxon>Alteromonas</taxon>
    </lineage>
</organism>
<dbReference type="AlphaFoldDB" id="A0A1E8FFT8"/>
<dbReference type="Pfam" id="PF01764">
    <property type="entry name" value="Lipase_3"/>
    <property type="match status" value="1"/>
</dbReference>
<dbReference type="InterPro" id="IPR051218">
    <property type="entry name" value="Sec_MonoDiacylglyc_Lipase"/>
</dbReference>
<dbReference type="PANTHER" id="PTHR45856">
    <property type="entry name" value="ALPHA/BETA-HYDROLASES SUPERFAMILY PROTEIN"/>
    <property type="match status" value="1"/>
</dbReference>